<evidence type="ECO:0000256" key="1">
    <source>
        <dbReference type="SAM" id="MobiDB-lite"/>
    </source>
</evidence>
<keyword evidence="2" id="KW-0472">Membrane</keyword>
<dbReference type="Proteomes" id="UP001530315">
    <property type="component" value="Unassembled WGS sequence"/>
</dbReference>
<evidence type="ECO:0000313" key="4">
    <source>
        <dbReference type="Proteomes" id="UP001530315"/>
    </source>
</evidence>
<evidence type="ECO:0008006" key="5">
    <source>
        <dbReference type="Google" id="ProtNLM"/>
    </source>
</evidence>
<reference evidence="3 4" key="1">
    <citation type="submission" date="2024-10" db="EMBL/GenBank/DDBJ databases">
        <title>Updated reference genomes for cyclostephanoid diatoms.</title>
        <authorList>
            <person name="Roberts W.R."/>
            <person name="Alverson A.J."/>
        </authorList>
    </citation>
    <scope>NUCLEOTIDE SEQUENCE [LARGE SCALE GENOMIC DNA]</scope>
    <source>
        <strain evidence="3 4">AJA276-08</strain>
    </source>
</reference>
<feature type="transmembrane region" description="Helical" evidence="2">
    <location>
        <begin position="297"/>
        <end position="317"/>
    </location>
</feature>
<organism evidence="3 4">
    <name type="scientific">Stephanodiscus triporus</name>
    <dbReference type="NCBI Taxonomy" id="2934178"/>
    <lineage>
        <taxon>Eukaryota</taxon>
        <taxon>Sar</taxon>
        <taxon>Stramenopiles</taxon>
        <taxon>Ochrophyta</taxon>
        <taxon>Bacillariophyta</taxon>
        <taxon>Coscinodiscophyceae</taxon>
        <taxon>Thalassiosirophycidae</taxon>
        <taxon>Stephanodiscales</taxon>
        <taxon>Stephanodiscaceae</taxon>
        <taxon>Stephanodiscus</taxon>
    </lineage>
</organism>
<evidence type="ECO:0000256" key="2">
    <source>
        <dbReference type="SAM" id="Phobius"/>
    </source>
</evidence>
<protein>
    <recommendedName>
        <fullName evidence="5">EGF-like domain-containing protein</fullName>
    </recommendedName>
</protein>
<feature type="compositionally biased region" description="Polar residues" evidence="1">
    <location>
        <begin position="18"/>
        <end position="32"/>
    </location>
</feature>
<keyword evidence="2" id="KW-1133">Transmembrane helix</keyword>
<keyword evidence="2" id="KW-0812">Transmembrane</keyword>
<comment type="caution">
    <text evidence="3">The sequence shown here is derived from an EMBL/GenBank/DDBJ whole genome shotgun (WGS) entry which is preliminary data.</text>
</comment>
<evidence type="ECO:0000313" key="3">
    <source>
        <dbReference type="EMBL" id="KAL3795320.1"/>
    </source>
</evidence>
<feature type="region of interest" description="Disordered" evidence="1">
    <location>
        <begin position="1"/>
        <end position="32"/>
    </location>
</feature>
<dbReference type="EMBL" id="JALLAZ020000428">
    <property type="protein sequence ID" value="KAL3795320.1"/>
    <property type="molecule type" value="Genomic_DNA"/>
</dbReference>
<accession>A0ABD3Q4Z2</accession>
<keyword evidence="4" id="KW-1185">Reference proteome</keyword>
<dbReference type="AlphaFoldDB" id="A0ABD3Q4Z2"/>
<sequence length="773" mass="88527">MINSRSIGSGSIAEGTSIVPSSSNDEACTPGRQLSWSDFDSLERQMARHTETMQERIKILEQHIEDLEHQLPSTRSGERIGLLGWDDGGAIGDVVHEEENKHRGTVASPEGGDNAQTPQCESNFPTIEMGRRLRRRTYSRRSAKAILPSESEVERIDDRFELPESTYTMLTTEKILSIGFATGIFAAILPMMCLIIVFMNEIDNAKPGNPLALPWNVGLEVRMAQYLGRSAISCLQSPSSSNLLRCVVQSSCFCSKIISALLIGVLMENEIPQGLEIIGKGAEQSLSRCTRFSMKRIVLPALLRLCVGYMFLVNLFVSVAQSSSVINMFYDILALEFVENIDDVIFGLSKRGFFGRKLKAATRPHFIESSRESNRLRRWTKRTIRFFYIFNMGLSLGALSYFAMRQNQGTYRCKVVAVSFGDEVWEDAYVEDVMEKRLVIYSHFNGIYEEQPNELHHNRPRYIERNKVDGAPFKHGVTPAEIVYCQEIESWVFRHKDIRTSNNENGNDCKWMLRSPRTDSFHLIQLAEEAEWYLWTGHVKPEIRISIECVNCEEGLRESCNYHGECGDKRCDCDDGYFGSHCQFSRPCDELWSEKDENTRLQLLGNSSDFIAVYGRPMYLIRNMTGKPTSFLRLGYADTDMRDDHFNDDFFQYNNRSVEFQELLKNFTVVMYYTGLRWYVDMLPSGLPFDENYHAFWDHAFTRRSQPDNSTFLISAPAYGLTPEGVDFYEMRRRNVPFNPFAKHFDYGPFGVLIPLAEYEGSGFFHCTNPDGQ</sequence>
<feature type="region of interest" description="Disordered" evidence="1">
    <location>
        <begin position="103"/>
        <end position="122"/>
    </location>
</feature>
<dbReference type="Gene3D" id="2.60.120.260">
    <property type="entry name" value="Galactose-binding domain-like"/>
    <property type="match status" value="1"/>
</dbReference>
<name>A0ABD3Q4Z2_9STRA</name>
<gene>
    <name evidence="3" type="ORF">ACHAW5_000756</name>
</gene>
<feature type="transmembrane region" description="Helical" evidence="2">
    <location>
        <begin position="175"/>
        <end position="198"/>
    </location>
</feature>
<proteinExistence type="predicted"/>
<feature type="transmembrane region" description="Helical" evidence="2">
    <location>
        <begin position="386"/>
        <end position="404"/>
    </location>
</feature>